<feature type="non-terminal residue" evidence="1">
    <location>
        <position position="1"/>
    </location>
</feature>
<evidence type="ECO:0000313" key="1">
    <source>
        <dbReference type="EMBL" id="MCI74901.1"/>
    </source>
</evidence>
<organism evidence="1 2">
    <name type="scientific">Trifolium medium</name>
    <dbReference type="NCBI Taxonomy" id="97028"/>
    <lineage>
        <taxon>Eukaryota</taxon>
        <taxon>Viridiplantae</taxon>
        <taxon>Streptophyta</taxon>
        <taxon>Embryophyta</taxon>
        <taxon>Tracheophyta</taxon>
        <taxon>Spermatophyta</taxon>
        <taxon>Magnoliopsida</taxon>
        <taxon>eudicotyledons</taxon>
        <taxon>Gunneridae</taxon>
        <taxon>Pentapetalae</taxon>
        <taxon>rosids</taxon>
        <taxon>fabids</taxon>
        <taxon>Fabales</taxon>
        <taxon>Fabaceae</taxon>
        <taxon>Papilionoideae</taxon>
        <taxon>50 kb inversion clade</taxon>
        <taxon>NPAAA clade</taxon>
        <taxon>Hologalegina</taxon>
        <taxon>IRL clade</taxon>
        <taxon>Trifolieae</taxon>
        <taxon>Trifolium</taxon>
    </lineage>
</organism>
<dbReference type="AlphaFoldDB" id="A0A392UMV2"/>
<dbReference type="Proteomes" id="UP000265520">
    <property type="component" value="Unassembled WGS sequence"/>
</dbReference>
<comment type="caution">
    <text evidence="1">The sequence shown here is derived from an EMBL/GenBank/DDBJ whole genome shotgun (WGS) entry which is preliminary data.</text>
</comment>
<accession>A0A392UMV2</accession>
<keyword evidence="2" id="KW-1185">Reference proteome</keyword>
<reference evidence="1 2" key="1">
    <citation type="journal article" date="2018" name="Front. Plant Sci.">
        <title>Red Clover (Trifolium pratense) and Zigzag Clover (T. medium) - A Picture of Genomic Similarities and Differences.</title>
        <authorList>
            <person name="Dluhosova J."/>
            <person name="Istvanek J."/>
            <person name="Nedelnik J."/>
            <person name="Repkova J."/>
        </authorList>
    </citation>
    <scope>NUCLEOTIDE SEQUENCE [LARGE SCALE GENOMIC DNA]</scope>
    <source>
        <strain evidence="2">cv. 10/8</strain>
        <tissue evidence="1">Leaf</tissue>
    </source>
</reference>
<protein>
    <submittedName>
        <fullName evidence="1">Uncharacterized protein</fullName>
    </submittedName>
</protein>
<name>A0A392UMV2_9FABA</name>
<dbReference type="EMBL" id="LXQA010870497">
    <property type="protein sequence ID" value="MCI74901.1"/>
    <property type="molecule type" value="Genomic_DNA"/>
</dbReference>
<evidence type="ECO:0000313" key="2">
    <source>
        <dbReference type="Proteomes" id="UP000265520"/>
    </source>
</evidence>
<proteinExistence type="predicted"/>
<sequence>ISLSSDPWKSLRLHRNNHRFPPLPVLQEAPFFLHRHLHRSVLILVPL</sequence>